<dbReference type="AlphaFoldDB" id="A0A163JX51"/>
<dbReference type="EMBL" id="LT554318">
    <property type="protein sequence ID" value="SAM03975.1"/>
    <property type="molecule type" value="Genomic_DNA"/>
</dbReference>
<sequence>MYFTINSKNFAKAGPSAQNSSAMADDGRCGGAPSYFIKGQRRKPNDDDNYDSYALFGPSLGHTASPSLERTGDALSSFDNDLADAGVLDDDDIFLEIDSTFDSFDPIVSPSSPPSSPLPSPRNDYHHLSTDFVLFE</sequence>
<feature type="region of interest" description="Disordered" evidence="1">
    <location>
        <begin position="104"/>
        <end position="124"/>
    </location>
</feature>
<evidence type="ECO:0000256" key="1">
    <source>
        <dbReference type="SAM" id="MobiDB-lite"/>
    </source>
</evidence>
<evidence type="ECO:0000313" key="3">
    <source>
        <dbReference type="Proteomes" id="UP000078561"/>
    </source>
</evidence>
<keyword evidence="3" id="KW-1185">Reference proteome</keyword>
<protein>
    <submittedName>
        <fullName evidence="2">Uncharacterized protein</fullName>
    </submittedName>
</protein>
<evidence type="ECO:0000313" key="2">
    <source>
        <dbReference type="EMBL" id="SAM03975.1"/>
    </source>
</evidence>
<name>A0A163JX51_ABSGL</name>
<feature type="compositionally biased region" description="Pro residues" evidence="1">
    <location>
        <begin position="111"/>
        <end position="120"/>
    </location>
</feature>
<accession>A0A163JX51</accession>
<proteinExistence type="predicted"/>
<dbReference type="InParanoid" id="A0A163JX51"/>
<dbReference type="Proteomes" id="UP000078561">
    <property type="component" value="Unassembled WGS sequence"/>
</dbReference>
<feature type="region of interest" description="Disordered" evidence="1">
    <location>
        <begin position="1"/>
        <end position="27"/>
    </location>
</feature>
<gene>
    <name evidence="2" type="primary">ABSGL_09831.1 scaffold 11641</name>
</gene>
<reference evidence="2" key="1">
    <citation type="submission" date="2016-04" db="EMBL/GenBank/DDBJ databases">
        <authorList>
            <person name="Evans L.H."/>
            <person name="Alamgir A."/>
            <person name="Owens N."/>
            <person name="Weber N.D."/>
            <person name="Virtaneva K."/>
            <person name="Barbian K."/>
            <person name="Babar A."/>
            <person name="Rosenke K."/>
        </authorList>
    </citation>
    <scope>NUCLEOTIDE SEQUENCE [LARGE SCALE GENOMIC DNA]</scope>
    <source>
        <strain evidence="2">CBS 101.48</strain>
    </source>
</reference>
<organism evidence="2">
    <name type="scientific">Absidia glauca</name>
    <name type="common">Pin mould</name>
    <dbReference type="NCBI Taxonomy" id="4829"/>
    <lineage>
        <taxon>Eukaryota</taxon>
        <taxon>Fungi</taxon>
        <taxon>Fungi incertae sedis</taxon>
        <taxon>Mucoromycota</taxon>
        <taxon>Mucoromycotina</taxon>
        <taxon>Mucoromycetes</taxon>
        <taxon>Mucorales</taxon>
        <taxon>Cunninghamellaceae</taxon>
        <taxon>Absidia</taxon>
    </lineage>
</organism>